<dbReference type="EMBL" id="JBHSWB010000002">
    <property type="protein sequence ID" value="MFC6663181.1"/>
    <property type="molecule type" value="Genomic_DNA"/>
</dbReference>
<keyword evidence="1" id="KW-1133">Transmembrane helix</keyword>
<keyword evidence="3" id="KW-1185">Reference proteome</keyword>
<sequence length="145" mass="15894">MALSVIHHLLPNAGVRWPLYRVYTASCDRTAVRGLLTKCTQRAAVAGGLRLGLGILLPLFLLMLIANEVGEKEYFAVDLFAMSWVHRQAGDGLLSVSIWMNQLGTPLATCVVTVLPPLALWFMNRRPQALFALVAVGALRARRPS</sequence>
<dbReference type="Proteomes" id="UP001596317">
    <property type="component" value="Unassembled WGS sequence"/>
</dbReference>
<dbReference type="RefSeq" id="WP_380059060.1">
    <property type="nucleotide sequence ID" value="NZ_JBHSWB010000002.1"/>
</dbReference>
<reference evidence="3" key="1">
    <citation type="journal article" date="2019" name="Int. J. Syst. Evol. Microbiol.">
        <title>The Global Catalogue of Microorganisms (GCM) 10K type strain sequencing project: providing services to taxonomists for standard genome sequencing and annotation.</title>
        <authorList>
            <consortium name="The Broad Institute Genomics Platform"/>
            <consortium name="The Broad Institute Genome Sequencing Center for Infectious Disease"/>
            <person name="Wu L."/>
            <person name="Ma J."/>
        </authorList>
    </citation>
    <scope>NUCLEOTIDE SEQUENCE [LARGE SCALE GENOMIC DNA]</scope>
    <source>
        <strain evidence="3">CCUG 63830</strain>
    </source>
</reference>
<feature type="transmembrane region" description="Helical" evidence="1">
    <location>
        <begin position="103"/>
        <end position="123"/>
    </location>
</feature>
<comment type="caution">
    <text evidence="2">The sequence shown here is derived from an EMBL/GenBank/DDBJ whole genome shotgun (WGS) entry which is preliminary data.</text>
</comment>
<gene>
    <name evidence="2" type="ORF">ACFP90_24355</name>
</gene>
<accession>A0ABW1ZQF2</accession>
<proteinExistence type="predicted"/>
<evidence type="ECO:0000313" key="3">
    <source>
        <dbReference type="Proteomes" id="UP001596317"/>
    </source>
</evidence>
<name>A0ABW1ZQF2_9DEIO</name>
<feature type="transmembrane region" description="Helical" evidence="1">
    <location>
        <begin position="43"/>
        <end position="66"/>
    </location>
</feature>
<evidence type="ECO:0000313" key="2">
    <source>
        <dbReference type="EMBL" id="MFC6663181.1"/>
    </source>
</evidence>
<keyword evidence="1" id="KW-0812">Transmembrane</keyword>
<evidence type="ECO:0000256" key="1">
    <source>
        <dbReference type="SAM" id="Phobius"/>
    </source>
</evidence>
<organism evidence="2 3">
    <name type="scientific">Deinococcus multiflagellatus</name>
    <dbReference type="NCBI Taxonomy" id="1656887"/>
    <lineage>
        <taxon>Bacteria</taxon>
        <taxon>Thermotogati</taxon>
        <taxon>Deinococcota</taxon>
        <taxon>Deinococci</taxon>
        <taxon>Deinococcales</taxon>
        <taxon>Deinococcaceae</taxon>
        <taxon>Deinococcus</taxon>
    </lineage>
</organism>
<protein>
    <submittedName>
        <fullName evidence="2">Uncharacterized protein</fullName>
    </submittedName>
</protein>
<keyword evidence="1" id="KW-0472">Membrane</keyword>